<feature type="binding site" description="axial binding residue" evidence="5">
    <location>
        <position position="352"/>
    </location>
    <ligand>
        <name>heme b</name>
        <dbReference type="ChEBI" id="CHEBI:60344"/>
    </ligand>
    <ligandPart>
        <name>Fe</name>
        <dbReference type="ChEBI" id="CHEBI:18248"/>
    </ligandPart>
</feature>
<organism evidence="7 8">
    <name type="scientific">Daphnia sinensis</name>
    <dbReference type="NCBI Taxonomy" id="1820382"/>
    <lineage>
        <taxon>Eukaryota</taxon>
        <taxon>Metazoa</taxon>
        <taxon>Ecdysozoa</taxon>
        <taxon>Arthropoda</taxon>
        <taxon>Crustacea</taxon>
        <taxon>Branchiopoda</taxon>
        <taxon>Diplostraca</taxon>
        <taxon>Cladocera</taxon>
        <taxon>Anomopoda</taxon>
        <taxon>Daphniidae</taxon>
        <taxon>Daphnia</taxon>
        <taxon>Daphnia similis group</taxon>
    </lineage>
</organism>
<dbReference type="PANTHER" id="PTHR11475:SF4">
    <property type="entry name" value="CHORION PEROXIDASE"/>
    <property type="match status" value="1"/>
</dbReference>
<protein>
    <recommendedName>
        <fullName evidence="9">Chorion peroxidase</fullName>
    </recommendedName>
</protein>
<dbReference type="EMBL" id="WJBH02000004">
    <property type="protein sequence ID" value="KAI9560223.1"/>
    <property type="molecule type" value="Genomic_DNA"/>
</dbReference>
<dbReference type="Pfam" id="PF03098">
    <property type="entry name" value="An_peroxidase"/>
    <property type="match status" value="1"/>
</dbReference>
<sequence length="615" mass="67205">MAFVILILVAVAAGTVSTADENASNRQAPLPAAPTTCDPTYPYRSFDGTCNNLENPRYGQANTIFQRLMGPANYADGVSSVRLAQSGAPLPSTRLVSTTVLTNDTVTNNDAVLVTMQWGQFMDHDLTQGRTFTVAGGCCDGGRFGNVTANPNVECLHIPIPSNDPVYVNANCLNMVRNTFGLNLDGTTPSSRQQINRLTHWIDGSQIYGNDAATAQSLRDPSSGKGQLAVSVQNGKVLLPISPSTCSDCFVAGDSRVREQPLLTVMHTLWLREHNRVANALYDIFGSSKSDEFYYQEARRIVIAEFQHITYNEYLPVILGRLATFPNAIGQNGQSNPAIYNEFAAAAFRMGHSMLKSFIRLYEADGSESVQSYLLANSFNTGTTRLLNPTFIDNALRGLLRNLVNAVDNCFADDVTSQLFRTSSSSLGGDLISVNMQRGRDHGLPPYVKARQIALGMTGPLPTTFDELKSTHSEEVINSLKRVYESVQDIDLYIGGVTEKHMPNAALGPTFGYIVAKQFENLKRADRFFYSDLTKSVSFTGRQLHEIRKVSLARIICDNNDGTVTTIQPKAFRVPSSQNAPIACSSIRGIDFNKFYSNKPISVASEESISGEETS</sequence>
<accession>A0AAD5LLY6</accession>
<evidence type="ECO:0008006" key="9">
    <source>
        <dbReference type="Google" id="ProtNLM"/>
    </source>
</evidence>
<evidence type="ECO:0000313" key="8">
    <source>
        <dbReference type="Proteomes" id="UP000820818"/>
    </source>
</evidence>
<keyword evidence="5" id="KW-0479">Metal-binding</keyword>
<name>A0AAD5LLY6_9CRUS</name>
<dbReference type="InterPro" id="IPR037120">
    <property type="entry name" value="Haem_peroxidase_sf_animal"/>
</dbReference>
<gene>
    <name evidence="7" type="ORF">GHT06_014237</name>
</gene>
<dbReference type="Gene3D" id="1.10.640.10">
    <property type="entry name" value="Haem peroxidase domain superfamily, animal type"/>
    <property type="match status" value="1"/>
</dbReference>
<keyword evidence="6" id="KW-0732">Signal</keyword>
<evidence type="ECO:0000256" key="2">
    <source>
        <dbReference type="ARBA" id="ARBA00022525"/>
    </source>
</evidence>
<evidence type="ECO:0000256" key="4">
    <source>
        <dbReference type="ARBA" id="ARBA00023180"/>
    </source>
</evidence>
<dbReference type="GO" id="GO:0006979">
    <property type="term" value="P:response to oxidative stress"/>
    <property type="evidence" value="ECO:0007669"/>
    <property type="project" value="InterPro"/>
</dbReference>
<dbReference type="PROSITE" id="PS50292">
    <property type="entry name" value="PEROXIDASE_3"/>
    <property type="match status" value="1"/>
</dbReference>
<dbReference type="AlphaFoldDB" id="A0AAD5LLY6"/>
<dbReference type="FunFam" id="1.10.640.10:FF:000014">
    <property type="entry name" value="Uncharacterized protein"/>
    <property type="match status" value="1"/>
</dbReference>
<dbReference type="GO" id="GO:0046872">
    <property type="term" value="F:metal ion binding"/>
    <property type="evidence" value="ECO:0007669"/>
    <property type="project" value="UniProtKB-KW"/>
</dbReference>
<proteinExistence type="predicted"/>
<dbReference type="InterPro" id="IPR019791">
    <property type="entry name" value="Haem_peroxidase_animal"/>
</dbReference>
<comment type="caution">
    <text evidence="7">The sequence shown here is derived from an EMBL/GenBank/DDBJ whole genome shotgun (WGS) entry which is preliminary data.</text>
</comment>
<dbReference type="PANTHER" id="PTHR11475">
    <property type="entry name" value="OXIDASE/PEROXIDASE"/>
    <property type="match status" value="1"/>
</dbReference>
<dbReference type="Proteomes" id="UP000820818">
    <property type="component" value="Linkage Group LG4"/>
</dbReference>
<keyword evidence="8" id="KW-1185">Reference proteome</keyword>
<evidence type="ECO:0000256" key="1">
    <source>
        <dbReference type="ARBA" id="ARBA00004613"/>
    </source>
</evidence>
<keyword evidence="3" id="KW-0560">Oxidoreductase</keyword>
<keyword evidence="4" id="KW-0325">Glycoprotein</keyword>
<keyword evidence="5" id="KW-0349">Heme</keyword>
<reference evidence="7 8" key="1">
    <citation type="submission" date="2022-05" db="EMBL/GenBank/DDBJ databases">
        <title>A multi-omics perspective on studying reproductive biology in Daphnia sinensis.</title>
        <authorList>
            <person name="Jia J."/>
        </authorList>
    </citation>
    <scope>NUCLEOTIDE SEQUENCE [LARGE SCALE GENOMIC DNA]</scope>
    <source>
        <strain evidence="7 8">WSL</strain>
    </source>
</reference>
<comment type="subcellular location">
    <subcellularLocation>
        <location evidence="1">Secreted</location>
    </subcellularLocation>
</comment>
<dbReference type="InterPro" id="IPR010255">
    <property type="entry name" value="Haem_peroxidase_sf"/>
</dbReference>
<dbReference type="GO" id="GO:0004601">
    <property type="term" value="F:peroxidase activity"/>
    <property type="evidence" value="ECO:0007669"/>
    <property type="project" value="UniProtKB-KW"/>
</dbReference>
<dbReference type="CDD" id="cd09823">
    <property type="entry name" value="peroxinectin_like"/>
    <property type="match status" value="1"/>
</dbReference>
<evidence type="ECO:0000256" key="3">
    <source>
        <dbReference type="ARBA" id="ARBA00022559"/>
    </source>
</evidence>
<evidence type="ECO:0000256" key="6">
    <source>
        <dbReference type="SAM" id="SignalP"/>
    </source>
</evidence>
<dbReference type="PRINTS" id="PR00457">
    <property type="entry name" value="ANPEROXIDASE"/>
</dbReference>
<keyword evidence="5" id="KW-0408">Iron</keyword>
<keyword evidence="3" id="KW-0575">Peroxidase</keyword>
<evidence type="ECO:0000256" key="5">
    <source>
        <dbReference type="PIRSR" id="PIRSR619791-2"/>
    </source>
</evidence>
<feature type="signal peptide" evidence="6">
    <location>
        <begin position="1"/>
        <end position="18"/>
    </location>
</feature>
<dbReference type="GO" id="GO:0005576">
    <property type="term" value="C:extracellular region"/>
    <property type="evidence" value="ECO:0007669"/>
    <property type="project" value="UniProtKB-SubCell"/>
</dbReference>
<evidence type="ECO:0000313" key="7">
    <source>
        <dbReference type="EMBL" id="KAI9560223.1"/>
    </source>
</evidence>
<dbReference type="GO" id="GO:0020037">
    <property type="term" value="F:heme binding"/>
    <property type="evidence" value="ECO:0007669"/>
    <property type="project" value="InterPro"/>
</dbReference>
<dbReference type="SUPFAM" id="SSF48113">
    <property type="entry name" value="Heme-dependent peroxidases"/>
    <property type="match status" value="1"/>
</dbReference>
<keyword evidence="2" id="KW-0964">Secreted</keyword>
<feature type="chain" id="PRO_5041959362" description="Chorion peroxidase" evidence="6">
    <location>
        <begin position="19"/>
        <end position="615"/>
    </location>
</feature>